<proteinExistence type="predicted"/>
<protein>
    <submittedName>
        <fullName evidence="1">Uncharacterized protein</fullName>
    </submittedName>
</protein>
<comment type="caution">
    <text evidence="1">The sequence shown here is derived from an EMBL/GenBank/DDBJ whole genome shotgun (WGS) entry which is preliminary data.</text>
</comment>
<gene>
    <name evidence="1" type="ORF">GCM10007898_17170</name>
</gene>
<reference evidence="2" key="1">
    <citation type="journal article" date="2019" name="Int. J. Syst. Evol. Microbiol.">
        <title>The Global Catalogue of Microorganisms (GCM) 10K type strain sequencing project: providing services to taxonomists for standard genome sequencing and annotation.</title>
        <authorList>
            <consortium name="The Broad Institute Genomics Platform"/>
            <consortium name="The Broad Institute Genome Sequencing Center for Infectious Disease"/>
            <person name="Wu L."/>
            <person name="Ma J."/>
        </authorList>
    </citation>
    <scope>NUCLEOTIDE SEQUENCE [LARGE SCALE GENOMIC DNA]</scope>
    <source>
        <strain evidence="2">NBRC 111981</strain>
    </source>
</reference>
<evidence type="ECO:0000313" key="2">
    <source>
        <dbReference type="Proteomes" id="UP001156627"/>
    </source>
</evidence>
<dbReference type="Proteomes" id="UP001156627">
    <property type="component" value="Unassembled WGS sequence"/>
</dbReference>
<accession>A0ABQ5XAQ5</accession>
<organism evidence="1 2">
    <name type="scientific">Dyella flagellata</name>
    <dbReference type="NCBI Taxonomy" id="1867833"/>
    <lineage>
        <taxon>Bacteria</taxon>
        <taxon>Pseudomonadati</taxon>
        <taxon>Pseudomonadota</taxon>
        <taxon>Gammaproteobacteria</taxon>
        <taxon>Lysobacterales</taxon>
        <taxon>Rhodanobacteraceae</taxon>
        <taxon>Dyella</taxon>
    </lineage>
</organism>
<evidence type="ECO:0000313" key="1">
    <source>
        <dbReference type="EMBL" id="GLQ88148.1"/>
    </source>
</evidence>
<sequence length="58" mass="6384">MQLCVIEVHALLLGRHHATGVFRQRSEWRLVVPYTGAAGKNKGEAECEQGGSQWAHGL</sequence>
<name>A0ABQ5XAQ5_9GAMM</name>
<dbReference type="EMBL" id="BSOA01000014">
    <property type="protein sequence ID" value="GLQ88148.1"/>
    <property type="molecule type" value="Genomic_DNA"/>
</dbReference>
<keyword evidence="2" id="KW-1185">Reference proteome</keyword>